<organism evidence="1">
    <name type="scientific">Salmonella enterica subsp. enterica serovar Agbeni</name>
    <dbReference type="NCBI Taxonomy" id="1967642"/>
    <lineage>
        <taxon>Bacteria</taxon>
        <taxon>Pseudomonadati</taxon>
        <taxon>Pseudomonadota</taxon>
        <taxon>Gammaproteobacteria</taxon>
        <taxon>Enterobacterales</taxon>
        <taxon>Enterobacteriaceae</taxon>
        <taxon>Salmonella</taxon>
    </lineage>
</organism>
<sequence length="119" mass="13144">MKNTSVANTIEQVDKIISAVFENSKLDKDTETRLFNAMSLLATAYKAASHAEISSCSITDAVCDAMVSINRICVAGSHYLESCFNDDDNDDENCIMFGLLTDLAQEAHRYLKVAKTQLR</sequence>
<reference evidence="1" key="1">
    <citation type="submission" date="2019-01" db="EMBL/GenBank/DDBJ databases">
        <authorList>
            <person name="Ashton P.M."/>
            <person name="Dallman T."/>
            <person name="Nair S."/>
            <person name="De Pinna E."/>
            <person name="Peters T."/>
            <person name="Grant K."/>
        </authorList>
    </citation>
    <scope>NUCLEOTIDE SEQUENCE</scope>
    <source>
        <strain evidence="1">559803</strain>
    </source>
</reference>
<accession>A0A5X8MRQ5</accession>
<gene>
    <name evidence="1" type="ORF">EUV16_19465</name>
</gene>
<evidence type="ECO:0000313" key="1">
    <source>
        <dbReference type="EMBL" id="ECB0428842.1"/>
    </source>
</evidence>
<dbReference type="EMBL" id="AAHWHN010000021">
    <property type="protein sequence ID" value="ECB0428842.1"/>
    <property type="molecule type" value="Genomic_DNA"/>
</dbReference>
<name>A0A5X8MRQ5_SALET</name>
<dbReference type="AlphaFoldDB" id="A0A5X8MRQ5"/>
<comment type="caution">
    <text evidence="1">The sequence shown here is derived from an EMBL/GenBank/DDBJ whole genome shotgun (WGS) entry which is preliminary data.</text>
</comment>
<protein>
    <submittedName>
        <fullName evidence="1">Uncharacterized protein</fullName>
    </submittedName>
</protein>
<proteinExistence type="predicted"/>